<dbReference type="InParanoid" id="A0A2H3DVB3"/>
<accession>A0A2H3DVB3</accession>
<name>A0A2H3DVB3_ARMGA</name>
<feature type="transmembrane region" description="Helical" evidence="1">
    <location>
        <begin position="135"/>
        <end position="157"/>
    </location>
</feature>
<feature type="transmembrane region" description="Helical" evidence="1">
    <location>
        <begin position="361"/>
        <end position="378"/>
    </location>
</feature>
<feature type="transmembrane region" description="Helical" evidence="1">
    <location>
        <begin position="97"/>
        <end position="115"/>
    </location>
</feature>
<keyword evidence="1" id="KW-0812">Transmembrane</keyword>
<protein>
    <recommendedName>
        <fullName evidence="4">MFS general substrate transporter</fullName>
    </recommendedName>
</protein>
<keyword evidence="1" id="KW-0472">Membrane</keyword>
<gene>
    <name evidence="2" type="ORF">ARMGADRAFT_1025435</name>
</gene>
<keyword evidence="3" id="KW-1185">Reference proteome</keyword>
<reference evidence="3" key="1">
    <citation type="journal article" date="2017" name="Nat. Ecol. Evol.">
        <title>Genome expansion and lineage-specific genetic innovations in the forest pathogenic fungi Armillaria.</title>
        <authorList>
            <person name="Sipos G."/>
            <person name="Prasanna A.N."/>
            <person name="Walter M.C."/>
            <person name="O'Connor E."/>
            <person name="Balint B."/>
            <person name="Krizsan K."/>
            <person name="Kiss B."/>
            <person name="Hess J."/>
            <person name="Varga T."/>
            <person name="Slot J."/>
            <person name="Riley R."/>
            <person name="Boka B."/>
            <person name="Rigling D."/>
            <person name="Barry K."/>
            <person name="Lee J."/>
            <person name="Mihaltcheva S."/>
            <person name="LaButti K."/>
            <person name="Lipzen A."/>
            <person name="Waldron R."/>
            <person name="Moloney N.M."/>
            <person name="Sperisen C."/>
            <person name="Kredics L."/>
            <person name="Vagvoelgyi C."/>
            <person name="Patrignani A."/>
            <person name="Fitzpatrick D."/>
            <person name="Nagy I."/>
            <person name="Doyle S."/>
            <person name="Anderson J.B."/>
            <person name="Grigoriev I.V."/>
            <person name="Gueldener U."/>
            <person name="Muensterkoetter M."/>
            <person name="Nagy L.G."/>
        </authorList>
    </citation>
    <scope>NUCLEOTIDE SEQUENCE [LARGE SCALE GENOMIC DNA]</scope>
    <source>
        <strain evidence="3">Ar21-2</strain>
    </source>
</reference>
<dbReference type="SUPFAM" id="SSF103473">
    <property type="entry name" value="MFS general substrate transporter"/>
    <property type="match status" value="1"/>
</dbReference>
<dbReference type="InterPro" id="IPR036259">
    <property type="entry name" value="MFS_trans_sf"/>
</dbReference>
<sequence>MAEPTTDPTQVITEQTPLLQHRVVSRAYFDYEQPYTDRSQWGIHEFYIPFYIKNIWYTPSVGGVVTGDLMTILRVLFTLVSIGWWGRLGDIWGRKPVLLLVCLFLLVLRLSIPWIQCHPVYSYVADCTSLSSRFGKFSTLFAVAYVTIIMAIQFGDFNTWGGQIRPENSYPFVMIALILAANLLWIATILPESLQTIGSQERRDMVSNFRAEFPYSFAASPPHRQSYLILGLSDFPYLKLAYEHLWQYRHFNDFAFFYALYIFGVTAVALVYVYPGLNRLLKHIYGKELQSLLYITRRLVQYSVSLDAFLALLVIAIPTTEPARLVHLFFTSVSFLFTGVIPALFCLASLQATQVGHTSRLAVLFGTLAAIQEVGRTISTSFIQGALYMSPSTGQLKIMYIVMAAFLILTSMLLGLGKLQTDVATEDGDDRRTDVV</sequence>
<dbReference type="EMBL" id="KZ293647">
    <property type="protein sequence ID" value="PBK99151.1"/>
    <property type="molecule type" value="Genomic_DNA"/>
</dbReference>
<dbReference type="AlphaFoldDB" id="A0A2H3DVB3"/>
<evidence type="ECO:0008006" key="4">
    <source>
        <dbReference type="Google" id="ProtNLM"/>
    </source>
</evidence>
<dbReference type="Proteomes" id="UP000217790">
    <property type="component" value="Unassembled WGS sequence"/>
</dbReference>
<feature type="transmembrane region" description="Helical" evidence="1">
    <location>
        <begin position="64"/>
        <end position="85"/>
    </location>
</feature>
<feature type="transmembrane region" description="Helical" evidence="1">
    <location>
        <begin position="169"/>
        <end position="190"/>
    </location>
</feature>
<dbReference type="Gene3D" id="1.20.1250.20">
    <property type="entry name" value="MFS general substrate transporter like domains"/>
    <property type="match status" value="1"/>
</dbReference>
<keyword evidence="1" id="KW-1133">Transmembrane helix</keyword>
<dbReference type="OrthoDB" id="2935602at2759"/>
<feature type="transmembrane region" description="Helical" evidence="1">
    <location>
        <begin position="255"/>
        <end position="278"/>
    </location>
</feature>
<evidence type="ECO:0000313" key="2">
    <source>
        <dbReference type="EMBL" id="PBK99151.1"/>
    </source>
</evidence>
<feature type="transmembrane region" description="Helical" evidence="1">
    <location>
        <begin position="398"/>
        <end position="416"/>
    </location>
</feature>
<organism evidence="2 3">
    <name type="scientific">Armillaria gallica</name>
    <name type="common">Bulbous honey fungus</name>
    <name type="synonym">Armillaria bulbosa</name>
    <dbReference type="NCBI Taxonomy" id="47427"/>
    <lineage>
        <taxon>Eukaryota</taxon>
        <taxon>Fungi</taxon>
        <taxon>Dikarya</taxon>
        <taxon>Basidiomycota</taxon>
        <taxon>Agaricomycotina</taxon>
        <taxon>Agaricomycetes</taxon>
        <taxon>Agaricomycetidae</taxon>
        <taxon>Agaricales</taxon>
        <taxon>Marasmiineae</taxon>
        <taxon>Physalacriaceae</taxon>
        <taxon>Armillaria</taxon>
    </lineage>
</organism>
<feature type="transmembrane region" description="Helical" evidence="1">
    <location>
        <begin position="325"/>
        <end position="349"/>
    </location>
</feature>
<proteinExistence type="predicted"/>
<evidence type="ECO:0000256" key="1">
    <source>
        <dbReference type="SAM" id="Phobius"/>
    </source>
</evidence>
<evidence type="ECO:0000313" key="3">
    <source>
        <dbReference type="Proteomes" id="UP000217790"/>
    </source>
</evidence>
<feature type="transmembrane region" description="Helical" evidence="1">
    <location>
        <begin position="299"/>
        <end position="319"/>
    </location>
</feature>